<dbReference type="GO" id="GO:0005789">
    <property type="term" value="C:endoplasmic reticulum membrane"/>
    <property type="evidence" value="ECO:0007669"/>
    <property type="project" value="UniProtKB-SubCell"/>
</dbReference>
<evidence type="ECO:0000256" key="8">
    <source>
        <dbReference type="ARBA" id="ARBA00022927"/>
    </source>
</evidence>
<keyword evidence="2" id="KW-0813">Transport</keyword>
<evidence type="ECO:0000256" key="4">
    <source>
        <dbReference type="ARBA" id="ARBA00022692"/>
    </source>
</evidence>
<keyword evidence="4" id="KW-0812">Transmembrane</keyword>
<keyword evidence="3" id="KW-0853">WD repeat</keyword>
<organism evidence="11 12">
    <name type="scientific">Syncephalis pseudoplumigaleata</name>
    <dbReference type="NCBI Taxonomy" id="1712513"/>
    <lineage>
        <taxon>Eukaryota</taxon>
        <taxon>Fungi</taxon>
        <taxon>Fungi incertae sedis</taxon>
        <taxon>Zoopagomycota</taxon>
        <taxon>Zoopagomycotina</taxon>
        <taxon>Zoopagomycetes</taxon>
        <taxon>Zoopagales</taxon>
        <taxon>Piptocephalidaceae</taxon>
        <taxon>Syncephalis</taxon>
    </lineage>
</organism>
<dbReference type="InterPro" id="IPR045260">
    <property type="entry name" value="Sec12-like"/>
</dbReference>
<dbReference type="SUPFAM" id="SSF50978">
    <property type="entry name" value="WD40 repeat-like"/>
    <property type="match status" value="1"/>
</dbReference>
<evidence type="ECO:0000313" key="11">
    <source>
        <dbReference type="EMBL" id="RKP24960.1"/>
    </source>
</evidence>
<dbReference type="AlphaFoldDB" id="A0A4P9Z0R8"/>
<sequence length="208" mass="22314">MSEQAAAFNYATDFPVYCLTFTQHGRLLVGGGGGNSKSGVKNKLSPHSHTNHNITTVAAVKALYDVDLAGRTLDEVTALELDANEDAPMCLSLNDESHVFACGINGASEDAQHNNNCRIFELTEDADVEACAIKPLKSQSTVASDKALDDDYLKAIRFSKDARKVVCASASGGLSVLAYPSLEPIYPHRHGEQDILDLDLDTDDDKVA</sequence>
<reference evidence="12" key="1">
    <citation type="journal article" date="2018" name="Nat. Microbiol.">
        <title>Leveraging single-cell genomics to expand the fungal tree of life.</title>
        <authorList>
            <person name="Ahrendt S.R."/>
            <person name="Quandt C.A."/>
            <person name="Ciobanu D."/>
            <person name="Clum A."/>
            <person name="Salamov A."/>
            <person name="Andreopoulos B."/>
            <person name="Cheng J.F."/>
            <person name="Woyke T."/>
            <person name="Pelin A."/>
            <person name="Henrissat B."/>
            <person name="Reynolds N.K."/>
            <person name="Benny G.L."/>
            <person name="Smith M.E."/>
            <person name="James T.Y."/>
            <person name="Grigoriev I.V."/>
        </authorList>
    </citation>
    <scope>NUCLEOTIDE SEQUENCE [LARGE SCALE GENOMIC DNA]</scope>
    <source>
        <strain evidence="12">Benny S71-1</strain>
    </source>
</reference>
<keyword evidence="8" id="KW-0653">Protein transport</keyword>
<evidence type="ECO:0000256" key="10">
    <source>
        <dbReference type="ARBA" id="ARBA00023136"/>
    </source>
</evidence>
<keyword evidence="10" id="KW-0472">Membrane</keyword>
<dbReference type="GO" id="GO:0005085">
    <property type="term" value="F:guanyl-nucleotide exchange factor activity"/>
    <property type="evidence" value="ECO:0007669"/>
    <property type="project" value="InterPro"/>
</dbReference>
<evidence type="ECO:0008006" key="13">
    <source>
        <dbReference type="Google" id="ProtNLM"/>
    </source>
</evidence>
<name>A0A4P9Z0R8_9FUNG</name>
<evidence type="ECO:0000256" key="5">
    <source>
        <dbReference type="ARBA" id="ARBA00022737"/>
    </source>
</evidence>
<keyword evidence="7" id="KW-0931">ER-Golgi transport</keyword>
<keyword evidence="12" id="KW-1185">Reference proteome</keyword>
<dbReference type="GO" id="GO:0006888">
    <property type="term" value="P:endoplasmic reticulum to Golgi vesicle-mediated transport"/>
    <property type="evidence" value="ECO:0007669"/>
    <property type="project" value="TreeGrafter"/>
</dbReference>
<dbReference type="GO" id="GO:0015031">
    <property type="term" value="P:protein transport"/>
    <property type="evidence" value="ECO:0007669"/>
    <property type="project" value="UniProtKB-KW"/>
</dbReference>
<keyword evidence="5" id="KW-0677">Repeat</keyword>
<evidence type="ECO:0000256" key="1">
    <source>
        <dbReference type="ARBA" id="ARBA00004389"/>
    </source>
</evidence>
<protein>
    <recommendedName>
        <fullName evidence="13">WD40-repeat-containing domain protein</fullName>
    </recommendedName>
</protein>
<dbReference type="OrthoDB" id="2013972at2759"/>
<evidence type="ECO:0000256" key="3">
    <source>
        <dbReference type="ARBA" id="ARBA00022574"/>
    </source>
</evidence>
<evidence type="ECO:0000256" key="6">
    <source>
        <dbReference type="ARBA" id="ARBA00022824"/>
    </source>
</evidence>
<dbReference type="Proteomes" id="UP000278143">
    <property type="component" value="Unassembled WGS sequence"/>
</dbReference>
<evidence type="ECO:0000313" key="12">
    <source>
        <dbReference type="Proteomes" id="UP000278143"/>
    </source>
</evidence>
<dbReference type="PANTHER" id="PTHR23284">
    <property type="entry name" value="PROLACTIN REGULATORY ELEMENT BINDING PROTEIN"/>
    <property type="match status" value="1"/>
</dbReference>
<dbReference type="Gene3D" id="2.130.10.10">
    <property type="entry name" value="YVTN repeat-like/Quinoprotein amine dehydrogenase"/>
    <property type="match status" value="1"/>
</dbReference>
<proteinExistence type="predicted"/>
<dbReference type="InterPro" id="IPR036322">
    <property type="entry name" value="WD40_repeat_dom_sf"/>
</dbReference>
<evidence type="ECO:0000256" key="9">
    <source>
        <dbReference type="ARBA" id="ARBA00022989"/>
    </source>
</evidence>
<keyword evidence="9" id="KW-1133">Transmembrane helix</keyword>
<dbReference type="InterPro" id="IPR015943">
    <property type="entry name" value="WD40/YVTN_repeat-like_dom_sf"/>
</dbReference>
<evidence type="ECO:0000256" key="7">
    <source>
        <dbReference type="ARBA" id="ARBA00022892"/>
    </source>
</evidence>
<dbReference type="EMBL" id="KZ989950">
    <property type="protein sequence ID" value="RKP24960.1"/>
    <property type="molecule type" value="Genomic_DNA"/>
</dbReference>
<keyword evidence="6" id="KW-0256">Endoplasmic reticulum</keyword>
<evidence type="ECO:0000256" key="2">
    <source>
        <dbReference type="ARBA" id="ARBA00022448"/>
    </source>
</evidence>
<dbReference type="GO" id="GO:0003400">
    <property type="term" value="P:regulation of COPII vesicle coating"/>
    <property type="evidence" value="ECO:0007669"/>
    <property type="project" value="TreeGrafter"/>
</dbReference>
<accession>A0A4P9Z0R8</accession>
<comment type="subcellular location">
    <subcellularLocation>
        <location evidence="1">Endoplasmic reticulum membrane</location>
        <topology evidence="1">Single-pass membrane protein</topology>
    </subcellularLocation>
</comment>
<gene>
    <name evidence="11" type="ORF">SYNPS1DRAFT_29295</name>
</gene>
<dbReference type="PANTHER" id="PTHR23284:SF0">
    <property type="entry name" value="PROLACTIN REGULATORY ELEMENT-BINDING PROTEIN"/>
    <property type="match status" value="1"/>
</dbReference>